<evidence type="ECO:0000313" key="4">
    <source>
        <dbReference type="Proteomes" id="UP001229955"/>
    </source>
</evidence>
<dbReference type="InterPro" id="IPR046867">
    <property type="entry name" value="AldOxase/xan_DH_MoCoBD2"/>
</dbReference>
<dbReference type="PIRSF" id="PIRSF036389">
    <property type="entry name" value="IOR_B"/>
    <property type="match status" value="1"/>
</dbReference>
<gene>
    <name evidence="2" type="ORF">Strain138_002573</name>
    <name evidence="3" type="ORF">Strain318_002573</name>
</gene>
<dbReference type="InterPro" id="IPR012368">
    <property type="entry name" value="OxRdtase_Mopterin-bd_su_IorB"/>
</dbReference>
<evidence type="ECO:0000313" key="2">
    <source>
        <dbReference type="EMBL" id="WKW13256.1"/>
    </source>
</evidence>
<dbReference type="Pfam" id="PF20256">
    <property type="entry name" value="MoCoBD_2"/>
    <property type="match status" value="2"/>
</dbReference>
<dbReference type="EMBL" id="CP130612">
    <property type="protein sequence ID" value="WKW13256.1"/>
    <property type="molecule type" value="Genomic_DNA"/>
</dbReference>
<accession>A0AA49Q5Y2</accession>
<dbReference type="Gene3D" id="3.30.365.10">
    <property type="entry name" value="Aldehyde oxidase/xanthine dehydrogenase, molybdopterin binding domain"/>
    <property type="match status" value="4"/>
</dbReference>
<reference evidence="3" key="1">
    <citation type="submission" date="2023-07" db="EMBL/GenBank/DDBJ databases">
        <authorList>
            <person name="Haufschild T."/>
            <person name="Kallscheuer N."/>
            <person name="Hammer J."/>
            <person name="Kohn T."/>
            <person name="Kabuu M."/>
            <person name="Jogler M."/>
            <person name="Wohfarth N."/>
            <person name="Heuer A."/>
            <person name="Rohde M."/>
            <person name="van Teeseling M.C.F."/>
            <person name="Jogler C."/>
        </authorList>
    </citation>
    <scope>NUCLEOTIDE SEQUENCE</scope>
    <source>
        <strain evidence="2">Strain 138</strain>
        <strain evidence="3">Strain 318</strain>
    </source>
</reference>
<dbReference type="Proteomes" id="UP001229955">
    <property type="component" value="Chromosome"/>
</dbReference>
<dbReference type="SMART" id="SM01008">
    <property type="entry name" value="Ald_Xan_dh_C"/>
    <property type="match status" value="1"/>
</dbReference>
<dbReference type="Gene3D" id="3.90.1170.50">
    <property type="entry name" value="Aldehyde oxidase/xanthine dehydrogenase, a/b hammerhead"/>
    <property type="match status" value="1"/>
</dbReference>
<dbReference type="EMBL" id="CP130613">
    <property type="protein sequence ID" value="WKW16163.1"/>
    <property type="molecule type" value="Genomic_DNA"/>
</dbReference>
<dbReference type="PROSITE" id="PS51318">
    <property type="entry name" value="TAT"/>
    <property type="match status" value="1"/>
</dbReference>
<dbReference type="SUPFAM" id="SSF56003">
    <property type="entry name" value="Molybdenum cofactor-binding domain"/>
    <property type="match status" value="2"/>
</dbReference>
<dbReference type="KEGG" id="pspc:Strain318_002573"/>
<protein>
    <submittedName>
        <fullName evidence="3">Molybdopterin-dependent oxidoreductase</fullName>
    </submittedName>
</protein>
<evidence type="ECO:0000313" key="3">
    <source>
        <dbReference type="EMBL" id="WKW16163.1"/>
    </source>
</evidence>
<proteinExistence type="predicted"/>
<dbReference type="RefSeq" id="WP_367886116.1">
    <property type="nucleotide sequence ID" value="NZ_CP130612.1"/>
</dbReference>
<dbReference type="InterPro" id="IPR019546">
    <property type="entry name" value="TAT_signal_bac_arc"/>
</dbReference>
<dbReference type="PANTHER" id="PTHR47495:SF3">
    <property type="entry name" value="BLR6219 PROTEIN"/>
    <property type="match status" value="1"/>
</dbReference>
<feature type="domain" description="Aldehyde oxidase/xanthine dehydrogenase a/b hammerhead" evidence="1">
    <location>
        <begin position="207"/>
        <end position="294"/>
    </location>
</feature>
<keyword evidence="4" id="KW-1185">Reference proteome</keyword>
<sequence>MTSTLDRRDFLRVTGIAGGGLLIGTTLQFRARDAQATELAADYMPNAFIKIGADGKVTIIAKNPEIGQGVKTSMPQLIAEELDVAWDAIAIEQADSDPAKYGPQVAGGSTATPTNWEPLRRAGAVGRALMIAAAAQTWNVPESECQTNGDGRVHHHATRRTLGYGELAAKAATLPAPDPATVRMKAPSEYRIIGKPLPGVDNPKIVRGAPLFGIDVTVPGMLHAQYVKAPVFGARVANANLDEIKRMRGVRDAFVIEGGTQLAGLLPGVAIVADSYWNSRVARNALKVTWAEHPTAQQSSAAFRAKATEFLAAEPQRTLFAQGDAPATLQGASVVEAEYEYPFLAHASLEPMNCTAHFKDGKLEVWAPTQNPQSGRALCANTLGIEQANIVIHIVRSGGGFGRRLNNDYMVEAAAISKQVGAPIKLVWTREDDIQHDFYRPAGYHKLRGAVDAQGKLVAWDNHFVSFGEGNGFAPAAGIGGSEFPAAFVPNFRLATSTMPLGVPTGFLRAPTSNAIAFVYQSFIDELAHAAKKDPVAFRREMLAQFAPPPPPASGPRPQFMDAARMRGVLDLVAEMSGWGTKQLPRGTGMGVAFHFSHRGYFAEVVQATVARNGTVTVDKVWVAGDVGSVIINPSGALNQVRGSVLDGLSEAMAQEITIEGGAAKQSNFHDFPLLRMRGVPPVEVQFKTSDVPPTGMGEPALPPVIPALTNAIFAATGKRIRSLPLNKHNLRWS</sequence>
<dbReference type="AlphaFoldDB" id="A0AA49K2I8"/>
<dbReference type="GO" id="GO:0016491">
    <property type="term" value="F:oxidoreductase activity"/>
    <property type="evidence" value="ECO:0007669"/>
    <property type="project" value="InterPro"/>
</dbReference>
<dbReference type="InterPro" id="IPR000674">
    <property type="entry name" value="Ald_Oxase/Xan_DH_a/b"/>
</dbReference>
<organism evidence="3 4">
    <name type="scientific">Pseudogemmatithrix spongiicola</name>
    <dbReference type="NCBI Taxonomy" id="3062599"/>
    <lineage>
        <taxon>Bacteria</taxon>
        <taxon>Pseudomonadati</taxon>
        <taxon>Gemmatimonadota</taxon>
        <taxon>Gemmatimonadia</taxon>
        <taxon>Gemmatimonadales</taxon>
        <taxon>Gemmatimonadaceae</taxon>
        <taxon>Pseudogemmatithrix</taxon>
    </lineage>
</organism>
<dbReference type="PANTHER" id="PTHR47495">
    <property type="entry name" value="ALDEHYDE DEHYDROGENASE"/>
    <property type="match status" value="1"/>
</dbReference>
<dbReference type="InterPro" id="IPR052516">
    <property type="entry name" value="N-heterocyclic_Hydroxylase"/>
</dbReference>
<dbReference type="InterPro" id="IPR037165">
    <property type="entry name" value="AldOxase/xan_DH_Mopterin-bd_sf"/>
</dbReference>
<dbReference type="NCBIfam" id="TIGR01409">
    <property type="entry name" value="TAT_signal_seq"/>
    <property type="match status" value="1"/>
</dbReference>
<name>A0AA49K2I8_9BACT</name>
<dbReference type="InterPro" id="IPR008274">
    <property type="entry name" value="AldOxase/xan_DH_MoCoBD1"/>
</dbReference>
<accession>A0AA49K2I8</accession>
<evidence type="ECO:0000259" key="1">
    <source>
        <dbReference type="SMART" id="SM01008"/>
    </source>
</evidence>
<dbReference type="Pfam" id="PF02738">
    <property type="entry name" value="MoCoBD_1"/>
    <property type="match status" value="1"/>
</dbReference>
<dbReference type="InterPro" id="IPR006311">
    <property type="entry name" value="TAT_signal"/>
</dbReference>